<comment type="caution">
    <text evidence="4">The sequence shown here is derived from an EMBL/GenBank/DDBJ whole genome shotgun (WGS) entry which is preliminary data.</text>
</comment>
<dbReference type="InterPro" id="IPR018537">
    <property type="entry name" value="Peptidoglycan-bd_3"/>
</dbReference>
<keyword evidence="1" id="KW-0812">Transmembrane</keyword>
<feature type="domain" description="Peptidoglycan binding" evidence="3">
    <location>
        <begin position="99"/>
        <end position="163"/>
    </location>
</feature>
<dbReference type="Pfam" id="PF09374">
    <property type="entry name" value="PG_binding_3"/>
    <property type="match status" value="1"/>
</dbReference>
<feature type="transmembrane region" description="Helical" evidence="1">
    <location>
        <begin position="241"/>
        <end position="266"/>
    </location>
</feature>
<dbReference type="InterPro" id="IPR023346">
    <property type="entry name" value="Lysozyme-like_dom_sf"/>
</dbReference>
<evidence type="ECO:0000256" key="1">
    <source>
        <dbReference type="SAM" id="Phobius"/>
    </source>
</evidence>
<accession>A0A8E2WJ35</accession>
<keyword evidence="1" id="KW-0472">Membrane</keyword>
<evidence type="ECO:0000313" key="5">
    <source>
        <dbReference type="Proteomes" id="UP000245631"/>
    </source>
</evidence>
<dbReference type="Proteomes" id="UP000245631">
    <property type="component" value="Unassembled WGS sequence"/>
</dbReference>
<dbReference type="AlphaFoldDB" id="A0A8E2WJ35"/>
<feature type="domain" description="TtsA-like Glycoside hydrolase family 108" evidence="2">
    <location>
        <begin position="11"/>
        <end position="95"/>
    </location>
</feature>
<evidence type="ECO:0000313" key="4">
    <source>
        <dbReference type="EMBL" id="PWJ93511.1"/>
    </source>
</evidence>
<gene>
    <name evidence="4" type="ORF">C8D77_101190</name>
</gene>
<reference evidence="4 5" key="1">
    <citation type="submission" date="2018-05" db="EMBL/GenBank/DDBJ databases">
        <title>Genomic Encyclopedia of Type Strains, Phase IV (KMG-IV): sequencing the most valuable type-strain genomes for metagenomic binning, comparative biology and taxonomic classification.</title>
        <authorList>
            <person name="Goeker M."/>
        </authorList>
    </citation>
    <scope>NUCLEOTIDE SEQUENCE [LARGE SCALE GENOMIC DNA]</scope>
    <source>
        <strain evidence="4 5">DSM 2626</strain>
    </source>
</reference>
<sequence>MASSREKEALSRVLAHEGGYVNHPRDPGGPTNKGVTQRVYDAYRRGKGLGAQSVQQISMREVAEIYDRQYWDAVKGDDLPDGIDYVLFDGAVNSGPKQSIIWLQRALGPVYKGRVDGTMGLTTVAAVNSVNDLDALVGRICDQRLNFMRHLSTWPVFGRGWSARVAEVRSIGQAWATNGSPQVANFYDGAQAKAFAEDADAAPMTAPADAATGAGMGGLGVSGTLAGLQDQLVPFSYASEWITKIVVVLAIVSALLAAGGFAYGWYARRKAKHLAQAMGTEAP</sequence>
<dbReference type="RefSeq" id="WP_109658730.1">
    <property type="nucleotide sequence ID" value="NZ_QGGH01000001.1"/>
</dbReference>
<dbReference type="InterPro" id="IPR008565">
    <property type="entry name" value="TtsA-like_GH18_dom"/>
</dbReference>
<proteinExistence type="predicted"/>
<evidence type="ECO:0000259" key="3">
    <source>
        <dbReference type="Pfam" id="PF09374"/>
    </source>
</evidence>
<protein>
    <submittedName>
        <fullName evidence="4">Lysozyme family protein</fullName>
    </submittedName>
</protein>
<dbReference type="SUPFAM" id="SSF53955">
    <property type="entry name" value="Lysozyme-like"/>
    <property type="match status" value="1"/>
</dbReference>
<dbReference type="EMBL" id="QGGH01000001">
    <property type="protein sequence ID" value="PWJ93511.1"/>
    <property type="molecule type" value="Genomic_DNA"/>
</dbReference>
<dbReference type="Gene3D" id="1.20.141.10">
    <property type="entry name" value="Chitosanase, subunit A, domain 1"/>
    <property type="match status" value="1"/>
</dbReference>
<keyword evidence="1" id="KW-1133">Transmembrane helix</keyword>
<name>A0A8E2WJ35_RHILI</name>
<dbReference type="CDD" id="cd13926">
    <property type="entry name" value="N-acetylmuramidase_GH108"/>
    <property type="match status" value="1"/>
</dbReference>
<evidence type="ECO:0000259" key="2">
    <source>
        <dbReference type="Pfam" id="PF05838"/>
    </source>
</evidence>
<dbReference type="GeneID" id="61049547"/>
<organism evidence="4 5">
    <name type="scientific">Rhizobium loti</name>
    <name type="common">Mesorhizobium loti</name>
    <dbReference type="NCBI Taxonomy" id="381"/>
    <lineage>
        <taxon>Bacteria</taxon>
        <taxon>Pseudomonadati</taxon>
        <taxon>Pseudomonadota</taxon>
        <taxon>Alphaproteobacteria</taxon>
        <taxon>Hyphomicrobiales</taxon>
        <taxon>Phyllobacteriaceae</taxon>
        <taxon>Mesorhizobium</taxon>
    </lineage>
</organism>
<dbReference type="Pfam" id="PF05838">
    <property type="entry name" value="Glyco_hydro_108"/>
    <property type="match status" value="1"/>
</dbReference>